<dbReference type="Proteomes" id="UP001239111">
    <property type="component" value="Chromosome 1"/>
</dbReference>
<reference evidence="1" key="1">
    <citation type="submission" date="2023-04" db="EMBL/GenBank/DDBJ databases">
        <title>A chromosome-level genome assembly of the parasitoid wasp Eretmocerus hayati.</title>
        <authorList>
            <person name="Zhong Y."/>
            <person name="Liu S."/>
            <person name="Liu Y."/>
        </authorList>
    </citation>
    <scope>NUCLEOTIDE SEQUENCE</scope>
    <source>
        <strain evidence="1">ZJU_SS_LIU_2023</strain>
    </source>
</reference>
<organism evidence="1 2">
    <name type="scientific">Eretmocerus hayati</name>
    <dbReference type="NCBI Taxonomy" id="131215"/>
    <lineage>
        <taxon>Eukaryota</taxon>
        <taxon>Metazoa</taxon>
        <taxon>Ecdysozoa</taxon>
        <taxon>Arthropoda</taxon>
        <taxon>Hexapoda</taxon>
        <taxon>Insecta</taxon>
        <taxon>Pterygota</taxon>
        <taxon>Neoptera</taxon>
        <taxon>Endopterygota</taxon>
        <taxon>Hymenoptera</taxon>
        <taxon>Apocrita</taxon>
        <taxon>Proctotrupomorpha</taxon>
        <taxon>Chalcidoidea</taxon>
        <taxon>Aphelinidae</taxon>
        <taxon>Aphelininae</taxon>
        <taxon>Eretmocerus</taxon>
    </lineage>
</organism>
<name>A0ACC2PKP9_9HYME</name>
<proteinExistence type="predicted"/>
<protein>
    <submittedName>
        <fullName evidence="1">Uncharacterized protein</fullName>
    </submittedName>
</protein>
<comment type="caution">
    <text evidence="1">The sequence shown here is derived from an EMBL/GenBank/DDBJ whole genome shotgun (WGS) entry which is preliminary data.</text>
</comment>
<evidence type="ECO:0000313" key="1">
    <source>
        <dbReference type="EMBL" id="KAJ8682350.1"/>
    </source>
</evidence>
<sequence length="193" mass="23185">MINRSSENGRLMPNFLRTYRQATHEPLWAAQWRLRESVQAEQEHEWAEQEQERAEQKREQEQERAEQERERAELEHDLAEQEREQEQERTEKREQASNQRKQDQLNKNIKNSFYAHSKSCNIFSSNYLKYVKGYGFLHDDRLDTVTDGILEHLVCKYDYNKRANIMTGFTIDLKQEKSICVPIEPTRCENGFQ</sequence>
<gene>
    <name evidence="1" type="ORF">QAD02_018142</name>
</gene>
<accession>A0ACC2PKP9</accession>
<keyword evidence="2" id="KW-1185">Reference proteome</keyword>
<evidence type="ECO:0000313" key="2">
    <source>
        <dbReference type="Proteomes" id="UP001239111"/>
    </source>
</evidence>
<dbReference type="EMBL" id="CM056741">
    <property type="protein sequence ID" value="KAJ8682350.1"/>
    <property type="molecule type" value="Genomic_DNA"/>
</dbReference>